<sequence length="113" mass="11220">MTDTVDVVVRCSVGGRLVTVVGGGAASVTVTVAGCAGGDVLVGGVETGADRGPLPATRSAATSRPPANPASPVTTTYPQVGAVFDIRHLLAVPPAGYEDHFVLIISFVTDSAS</sequence>
<evidence type="ECO:0000256" key="1">
    <source>
        <dbReference type="SAM" id="MobiDB-lite"/>
    </source>
</evidence>
<gene>
    <name evidence="2" type="ORF">GCM10022222_82500</name>
</gene>
<organism evidence="2 3">
    <name type="scientific">Amycolatopsis ultiminotia</name>
    <dbReference type="NCBI Taxonomy" id="543629"/>
    <lineage>
        <taxon>Bacteria</taxon>
        <taxon>Bacillati</taxon>
        <taxon>Actinomycetota</taxon>
        <taxon>Actinomycetes</taxon>
        <taxon>Pseudonocardiales</taxon>
        <taxon>Pseudonocardiaceae</taxon>
        <taxon>Amycolatopsis</taxon>
    </lineage>
</organism>
<dbReference type="EMBL" id="BAAAZN010000031">
    <property type="protein sequence ID" value="GAA3585437.1"/>
    <property type="molecule type" value="Genomic_DNA"/>
</dbReference>
<dbReference type="Proteomes" id="UP001500689">
    <property type="component" value="Unassembled WGS sequence"/>
</dbReference>
<feature type="region of interest" description="Disordered" evidence="1">
    <location>
        <begin position="48"/>
        <end position="75"/>
    </location>
</feature>
<comment type="caution">
    <text evidence="2">The sequence shown here is derived from an EMBL/GenBank/DDBJ whole genome shotgun (WGS) entry which is preliminary data.</text>
</comment>
<reference evidence="3" key="1">
    <citation type="journal article" date="2019" name="Int. J. Syst. Evol. Microbiol.">
        <title>The Global Catalogue of Microorganisms (GCM) 10K type strain sequencing project: providing services to taxonomists for standard genome sequencing and annotation.</title>
        <authorList>
            <consortium name="The Broad Institute Genomics Platform"/>
            <consortium name="The Broad Institute Genome Sequencing Center for Infectious Disease"/>
            <person name="Wu L."/>
            <person name="Ma J."/>
        </authorList>
    </citation>
    <scope>NUCLEOTIDE SEQUENCE [LARGE SCALE GENOMIC DNA]</scope>
    <source>
        <strain evidence="3">JCM 16898</strain>
    </source>
</reference>
<dbReference type="RefSeq" id="WP_344868988.1">
    <property type="nucleotide sequence ID" value="NZ_BAAAZN010000031.1"/>
</dbReference>
<keyword evidence="3" id="KW-1185">Reference proteome</keyword>
<proteinExistence type="predicted"/>
<evidence type="ECO:0000313" key="3">
    <source>
        <dbReference type="Proteomes" id="UP001500689"/>
    </source>
</evidence>
<accession>A0ABP6YKG1</accession>
<protein>
    <submittedName>
        <fullName evidence="2">Uncharacterized protein</fullName>
    </submittedName>
</protein>
<evidence type="ECO:0000313" key="2">
    <source>
        <dbReference type="EMBL" id="GAA3585437.1"/>
    </source>
</evidence>
<name>A0ABP6YKG1_9PSEU</name>